<sequence>MIGLVRQRGVYIFEQCEIAVDYPFTDNDVCTHTMPYTAYLHIHYYNYYSRDA</sequence>
<accession>A0A0E9UTK8</accession>
<protein>
    <submittedName>
        <fullName evidence="1">Uncharacterized protein</fullName>
    </submittedName>
</protein>
<evidence type="ECO:0000313" key="1">
    <source>
        <dbReference type="EMBL" id="JAH69209.1"/>
    </source>
</evidence>
<organism evidence="1">
    <name type="scientific">Anguilla anguilla</name>
    <name type="common">European freshwater eel</name>
    <name type="synonym">Muraena anguilla</name>
    <dbReference type="NCBI Taxonomy" id="7936"/>
    <lineage>
        <taxon>Eukaryota</taxon>
        <taxon>Metazoa</taxon>
        <taxon>Chordata</taxon>
        <taxon>Craniata</taxon>
        <taxon>Vertebrata</taxon>
        <taxon>Euteleostomi</taxon>
        <taxon>Actinopterygii</taxon>
        <taxon>Neopterygii</taxon>
        <taxon>Teleostei</taxon>
        <taxon>Anguilliformes</taxon>
        <taxon>Anguillidae</taxon>
        <taxon>Anguilla</taxon>
    </lineage>
</organism>
<reference evidence="1" key="2">
    <citation type="journal article" date="2015" name="Fish Shellfish Immunol.">
        <title>Early steps in the European eel (Anguilla anguilla)-Vibrio vulnificus interaction in the gills: Role of the RtxA13 toxin.</title>
        <authorList>
            <person name="Callol A."/>
            <person name="Pajuelo D."/>
            <person name="Ebbesson L."/>
            <person name="Teles M."/>
            <person name="MacKenzie S."/>
            <person name="Amaro C."/>
        </authorList>
    </citation>
    <scope>NUCLEOTIDE SEQUENCE</scope>
</reference>
<reference evidence="1" key="1">
    <citation type="submission" date="2014-11" db="EMBL/GenBank/DDBJ databases">
        <authorList>
            <person name="Amaro Gonzalez C."/>
        </authorList>
    </citation>
    <scope>NUCLEOTIDE SEQUENCE</scope>
</reference>
<dbReference type="EMBL" id="GBXM01039368">
    <property type="protein sequence ID" value="JAH69209.1"/>
    <property type="molecule type" value="Transcribed_RNA"/>
</dbReference>
<dbReference type="AlphaFoldDB" id="A0A0E9UTK8"/>
<proteinExistence type="predicted"/>
<name>A0A0E9UTK8_ANGAN</name>